<organism evidence="1 2">
    <name type="scientific">Zavarzinia compransoris</name>
    <dbReference type="NCBI Taxonomy" id="1264899"/>
    <lineage>
        <taxon>Bacteria</taxon>
        <taxon>Pseudomonadati</taxon>
        <taxon>Pseudomonadota</taxon>
        <taxon>Alphaproteobacteria</taxon>
        <taxon>Rhodospirillales</taxon>
        <taxon>Zavarziniaceae</taxon>
        <taxon>Zavarzinia</taxon>
    </lineage>
</organism>
<dbReference type="SUPFAM" id="SSF53187">
    <property type="entry name" value="Zn-dependent exopeptidases"/>
    <property type="match status" value="1"/>
</dbReference>
<name>A0A317DWS0_9PROT</name>
<dbReference type="InterPro" id="IPR021259">
    <property type="entry name" value="DUF2817"/>
</dbReference>
<dbReference type="RefSeq" id="WP_109922852.1">
    <property type="nucleotide sequence ID" value="NZ_QGLF01000005.1"/>
</dbReference>
<gene>
    <name evidence="1" type="ORF">DKG75_19650</name>
</gene>
<dbReference type="AlphaFoldDB" id="A0A317DWS0"/>
<dbReference type="CDD" id="cd06233">
    <property type="entry name" value="M14-like"/>
    <property type="match status" value="1"/>
</dbReference>
<dbReference type="Gene3D" id="3.40.630.10">
    <property type="entry name" value="Zn peptidases"/>
    <property type="match status" value="1"/>
</dbReference>
<accession>A0A317DWS0</accession>
<reference evidence="2" key="1">
    <citation type="submission" date="2018-05" db="EMBL/GenBank/DDBJ databases">
        <title>Zavarzinia sp. HR-AS.</title>
        <authorList>
            <person name="Lee Y."/>
            <person name="Jeon C.O."/>
        </authorList>
    </citation>
    <scope>NUCLEOTIDE SEQUENCE [LARGE SCALE GENOMIC DNA]</scope>
    <source>
        <strain evidence="2">DSM 1231</strain>
    </source>
</reference>
<dbReference type="Proteomes" id="UP000246077">
    <property type="component" value="Unassembled WGS sequence"/>
</dbReference>
<keyword evidence="2" id="KW-1185">Reference proteome</keyword>
<dbReference type="Pfam" id="PF10994">
    <property type="entry name" value="DUF2817"/>
    <property type="match status" value="1"/>
</dbReference>
<proteinExistence type="predicted"/>
<sequence>MTDSDRERPGHHHFSPDYATARNRLVAACAARQWTVESHRHPLRGPDGGPIALDVVRVGPAGARRRLALFAGTHGVEGYFGSAVIHALIADGHLDSLPPEVAVVMVHGLNPWGFAWTRRVTEDNVDLNRNWIDFAAGRPPAGDYAAIAEALLPESLEPGVLAIADAQLRRFAREHGLGALQAAITRGQYDYPDGLYFGGFGPGWSRRRIAEIAAAHLAGADEVIAVDFHTGLGPYGTGELISIAAPGSPDFRRAEDLFGPGVKSTLSGDSVSAHLSGSLDEGLAGLVAPCPLAFVALEVGTRDGQAVIAGLRDDNWLHLRGRLDAPEAKAIRARLKDAFAPDEPEWQDRVLALGVACVTGALSRL</sequence>
<protein>
    <submittedName>
        <fullName evidence="1">DUF2817 domain-containing protein</fullName>
    </submittedName>
</protein>
<evidence type="ECO:0000313" key="2">
    <source>
        <dbReference type="Proteomes" id="UP000246077"/>
    </source>
</evidence>
<evidence type="ECO:0000313" key="1">
    <source>
        <dbReference type="EMBL" id="PWR19168.1"/>
    </source>
</evidence>
<dbReference type="EMBL" id="QGLF01000005">
    <property type="protein sequence ID" value="PWR19168.1"/>
    <property type="molecule type" value="Genomic_DNA"/>
</dbReference>
<dbReference type="OrthoDB" id="4014363at2"/>
<comment type="caution">
    <text evidence="1">The sequence shown here is derived from an EMBL/GenBank/DDBJ whole genome shotgun (WGS) entry which is preliminary data.</text>
</comment>